<evidence type="ECO:0000313" key="2">
    <source>
        <dbReference type="EMBL" id="KAH0572100.1"/>
    </source>
</evidence>
<dbReference type="EMBL" id="KI546035">
    <property type="protein sequence ID" value="EST47827.1"/>
    <property type="molecule type" value="Genomic_DNA"/>
</dbReference>
<reference evidence="1 2" key="1">
    <citation type="journal article" date="2014" name="PLoS Genet.">
        <title>The Genome of Spironucleus salmonicida Highlights a Fish Pathogen Adapted to Fluctuating Environments.</title>
        <authorList>
            <person name="Xu F."/>
            <person name="Jerlstrom-Hultqvist J."/>
            <person name="Einarsson E."/>
            <person name="Astvaldsson A."/>
            <person name="Svard S.G."/>
            <person name="Andersson J.O."/>
        </authorList>
    </citation>
    <scope>NUCLEOTIDE SEQUENCE</scope>
    <source>
        <strain evidence="2">ATCC 50377</strain>
    </source>
</reference>
<keyword evidence="3" id="KW-1185">Reference proteome</keyword>
<evidence type="ECO:0000313" key="3">
    <source>
        <dbReference type="Proteomes" id="UP000018208"/>
    </source>
</evidence>
<evidence type="ECO:0000313" key="1">
    <source>
        <dbReference type="EMBL" id="EST47827.1"/>
    </source>
</evidence>
<dbReference type="EMBL" id="AUWU02000006">
    <property type="protein sequence ID" value="KAH0572100.1"/>
    <property type="molecule type" value="Genomic_DNA"/>
</dbReference>
<dbReference type="Proteomes" id="UP000018208">
    <property type="component" value="Unassembled WGS sequence"/>
</dbReference>
<sequence>MCFCTSKKVLQQRDLFIQLTSPIQLIYPQVSLVYLVNAISQNIIFEHGYQETDKDIDLNNIIHTHQQSQNLAILFKEKACPIIHFEKDDILTSVYSLKQGNLLVFHSHIVQDLNGCDIKMQNILIKLIEAMSEMD</sequence>
<name>V6LT54_9EUKA</name>
<protein>
    <submittedName>
        <fullName evidence="1">Uncharacterized protein</fullName>
    </submittedName>
</protein>
<organism evidence="1">
    <name type="scientific">Spironucleus salmonicida</name>
    <dbReference type="NCBI Taxonomy" id="348837"/>
    <lineage>
        <taxon>Eukaryota</taxon>
        <taxon>Metamonada</taxon>
        <taxon>Diplomonadida</taxon>
        <taxon>Hexamitidae</taxon>
        <taxon>Hexamitinae</taxon>
        <taxon>Spironucleus</taxon>
    </lineage>
</organism>
<accession>V6LT54</accession>
<proteinExistence type="predicted"/>
<gene>
    <name evidence="1" type="ORF">SS50377_12228</name>
    <name evidence="2" type="ORF">SS50377_26307</name>
</gene>
<dbReference type="VEuPathDB" id="GiardiaDB:SS50377_26307"/>
<reference evidence="2" key="2">
    <citation type="submission" date="2020-12" db="EMBL/GenBank/DDBJ databases">
        <title>New Spironucleus salmonicida genome in near-complete chromosomes.</title>
        <authorList>
            <person name="Xu F."/>
            <person name="Kurt Z."/>
            <person name="Jimenez-Gonzalez A."/>
            <person name="Astvaldsson A."/>
            <person name="Andersson J.O."/>
            <person name="Svard S.G."/>
        </authorList>
    </citation>
    <scope>NUCLEOTIDE SEQUENCE</scope>
    <source>
        <strain evidence="2">ATCC 50377</strain>
    </source>
</reference>
<dbReference type="AlphaFoldDB" id="V6LT54"/>